<dbReference type="EMBL" id="CAAALY010080922">
    <property type="protein sequence ID" value="VEL26533.1"/>
    <property type="molecule type" value="Genomic_DNA"/>
</dbReference>
<keyword evidence="2" id="KW-1185">Reference proteome</keyword>
<name>A0A3S5A373_9PLAT</name>
<evidence type="ECO:0000313" key="2">
    <source>
        <dbReference type="Proteomes" id="UP000784294"/>
    </source>
</evidence>
<accession>A0A3S5A373</accession>
<organism evidence="1 2">
    <name type="scientific">Protopolystoma xenopodis</name>
    <dbReference type="NCBI Taxonomy" id="117903"/>
    <lineage>
        <taxon>Eukaryota</taxon>
        <taxon>Metazoa</taxon>
        <taxon>Spiralia</taxon>
        <taxon>Lophotrochozoa</taxon>
        <taxon>Platyhelminthes</taxon>
        <taxon>Monogenea</taxon>
        <taxon>Polyopisthocotylea</taxon>
        <taxon>Polystomatidea</taxon>
        <taxon>Polystomatidae</taxon>
        <taxon>Protopolystoma</taxon>
    </lineage>
</organism>
<comment type="caution">
    <text evidence="1">The sequence shown here is derived from an EMBL/GenBank/DDBJ whole genome shotgun (WGS) entry which is preliminary data.</text>
</comment>
<sequence length="75" mass="8517">MTKQVIRISDKQLECAPRICRCPPHSTDICFQWMKDLTASISVGFQLNFSAMSHKLPRVDFFTLTLHVLLYSGSG</sequence>
<gene>
    <name evidence="1" type="ORF">PXEA_LOCUS19973</name>
</gene>
<dbReference type="Proteomes" id="UP000784294">
    <property type="component" value="Unassembled WGS sequence"/>
</dbReference>
<reference evidence="1" key="1">
    <citation type="submission" date="2018-11" db="EMBL/GenBank/DDBJ databases">
        <authorList>
            <consortium name="Pathogen Informatics"/>
        </authorList>
    </citation>
    <scope>NUCLEOTIDE SEQUENCE</scope>
</reference>
<protein>
    <submittedName>
        <fullName evidence="1">Uncharacterized protein</fullName>
    </submittedName>
</protein>
<proteinExistence type="predicted"/>
<dbReference type="AlphaFoldDB" id="A0A3S5A373"/>
<evidence type="ECO:0000313" key="1">
    <source>
        <dbReference type="EMBL" id="VEL26533.1"/>
    </source>
</evidence>